<proteinExistence type="predicted"/>
<organism evidence="2 3">
    <name type="scientific">Ottowia beijingensis</name>
    <dbReference type="NCBI Taxonomy" id="1207057"/>
    <lineage>
        <taxon>Bacteria</taxon>
        <taxon>Pseudomonadati</taxon>
        <taxon>Pseudomonadota</taxon>
        <taxon>Betaproteobacteria</taxon>
        <taxon>Burkholderiales</taxon>
        <taxon>Comamonadaceae</taxon>
        <taxon>Ottowia</taxon>
    </lineage>
</organism>
<dbReference type="AlphaFoldDB" id="A0A853IX56"/>
<feature type="domain" description="IPTL-CTERM protein sorting" evidence="1">
    <location>
        <begin position="202"/>
        <end position="229"/>
    </location>
</feature>
<dbReference type="RefSeq" id="WP_180550780.1">
    <property type="nucleotide sequence ID" value="NZ_JACCKX010000001.1"/>
</dbReference>
<protein>
    <submittedName>
        <fullName evidence="2">Putative Ig domain-containing protein</fullName>
    </submittedName>
</protein>
<dbReference type="InterPro" id="IPR013783">
    <property type="entry name" value="Ig-like_fold"/>
</dbReference>
<dbReference type="GO" id="GO:0016020">
    <property type="term" value="C:membrane"/>
    <property type="evidence" value="ECO:0007669"/>
    <property type="project" value="InterPro"/>
</dbReference>
<keyword evidence="3" id="KW-1185">Reference proteome</keyword>
<dbReference type="EMBL" id="JACCKX010000001">
    <property type="protein sequence ID" value="NZA02447.1"/>
    <property type="molecule type" value="Genomic_DNA"/>
</dbReference>
<dbReference type="Proteomes" id="UP000589716">
    <property type="component" value="Unassembled WGS sequence"/>
</dbReference>
<name>A0A853IX56_9BURK</name>
<comment type="caution">
    <text evidence="2">The sequence shown here is derived from an EMBL/GenBank/DDBJ whole genome shotgun (WGS) entry which is preliminary data.</text>
</comment>
<evidence type="ECO:0000313" key="2">
    <source>
        <dbReference type="EMBL" id="NZA02447.1"/>
    </source>
</evidence>
<dbReference type="GO" id="GO:0005509">
    <property type="term" value="F:calcium ion binding"/>
    <property type="evidence" value="ECO:0007669"/>
    <property type="project" value="InterPro"/>
</dbReference>
<dbReference type="InterPro" id="IPR015919">
    <property type="entry name" value="Cadherin-like_sf"/>
</dbReference>
<gene>
    <name evidence="2" type="ORF">H0I39_12965</name>
</gene>
<sequence length="230" mass="21744">MAPTLTGTAPGGTVGQPYAGFTPTLGPAGVTQPVTYALAGGTLPPGLSLNPTTGHISGTPTAAGSYDFSLVASNAAGDSAPLAQTVVIAAMAVAPTLTGTAPGGTVGQPYAGFTPTLGPAGVTQPVTYALAGGTLPPGLSLNPATGQISGTPTAAGSYDFSLVASNAAGDSAPLALRLVVAATGNGNGNGTGGGAGGGGQVTAVPTLGQWTLVWLGLAAALLGARRLRRG</sequence>
<dbReference type="InterPro" id="IPR026442">
    <property type="entry name" value="IPTL_CTERM"/>
</dbReference>
<accession>A0A853IX56</accession>
<dbReference type="Pfam" id="PF05345">
    <property type="entry name" value="He_PIG"/>
    <property type="match status" value="2"/>
</dbReference>
<dbReference type="Pfam" id="PF18203">
    <property type="entry name" value="IPTL-CTERM"/>
    <property type="match status" value="1"/>
</dbReference>
<reference evidence="2 3" key="1">
    <citation type="submission" date="2020-07" db="EMBL/GenBank/DDBJ databases">
        <authorList>
            <person name="Maaloum M."/>
        </authorList>
    </citation>
    <scope>NUCLEOTIDE SEQUENCE [LARGE SCALE GENOMIC DNA]</scope>
    <source>
        <strain evidence="2 3">GCS-AN-3</strain>
    </source>
</reference>
<evidence type="ECO:0000259" key="1">
    <source>
        <dbReference type="Pfam" id="PF18203"/>
    </source>
</evidence>
<evidence type="ECO:0000313" key="3">
    <source>
        <dbReference type="Proteomes" id="UP000589716"/>
    </source>
</evidence>
<dbReference type="Gene3D" id="2.60.40.10">
    <property type="entry name" value="Immunoglobulins"/>
    <property type="match status" value="2"/>
</dbReference>
<dbReference type="SUPFAM" id="SSF49313">
    <property type="entry name" value="Cadherin-like"/>
    <property type="match status" value="2"/>
</dbReference>